<evidence type="ECO:0000313" key="4">
    <source>
        <dbReference type="Proteomes" id="UP000813427"/>
    </source>
</evidence>
<sequence length="417" mass="46418">MAPRKRRAVATCFIFKFPPDDTTKKPQVALFRRTGNVITHQHQYAGISGSIENDAGPLITAWRELEEETTLTNDSLGLFRQVKPFSFDFQGVPRILESLRRGLVVLQNDHMSVARQLATKALNTYINATKKHDLMDRYRWWNNVRFAGWHSWKSGQQSIDATVLSIVLSGLEIIEGNLSSSCPLNKSIIDEIVRALSKYACGRKTTSSRTNTTFQAFLESFSGDAPLEILTISSSSTTTSVIVHMLSNSLRPIEVHVLESRPLFEGVNMAEVFALSASVVGVAAQGVDIVLIGANLTSRTAAVGNKDCSLPAVLTAKYVAPGVKIVILYKKEKVLSFFPHARERTIHRRLRKLRGSLARLLRRAPHSQVNVKNVCFEWVSSDLINHFITEDGDADSKAIWEYAEQAGQKTGQYFANL</sequence>
<comment type="caution">
    <text evidence="3">The sequence shown here is derived from an EMBL/GenBank/DDBJ whole genome shotgun (WGS) entry which is preliminary data.</text>
</comment>
<evidence type="ECO:0008006" key="5">
    <source>
        <dbReference type="Google" id="ProtNLM"/>
    </source>
</evidence>
<dbReference type="AlphaFoldDB" id="A0A8K0RPZ1"/>
<gene>
    <name evidence="3" type="ORF">BKA59DRAFT_495335</name>
</gene>
<dbReference type="Pfam" id="PF01008">
    <property type="entry name" value="IF-2B"/>
    <property type="match status" value="1"/>
</dbReference>
<protein>
    <recommendedName>
        <fullName evidence="5">Nudix hydrolase domain-containing protein</fullName>
    </recommendedName>
</protein>
<dbReference type="Gene3D" id="3.90.79.10">
    <property type="entry name" value="Nucleoside Triphosphate Pyrophosphohydrolase"/>
    <property type="match status" value="1"/>
</dbReference>
<dbReference type="InterPro" id="IPR015797">
    <property type="entry name" value="NUDIX_hydrolase-like_dom_sf"/>
</dbReference>
<dbReference type="InterPro" id="IPR000649">
    <property type="entry name" value="IF-2B-related"/>
</dbReference>
<accession>A0A8K0RPZ1</accession>
<dbReference type="PANTHER" id="PTHR43475:SF3">
    <property type="entry name" value="TRANSLATION INITIATION FACTOR EIF-2B SUBUNIT FAMILY PROTEIN (AFU_ORTHOLOGUE AFUA_2G14290)"/>
    <property type="match status" value="1"/>
</dbReference>
<comment type="similarity">
    <text evidence="1 2">Belongs to the eIF-2B alpha/beta/delta subunits family.</text>
</comment>
<evidence type="ECO:0000313" key="3">
    <source>
        <dbReference type="EMBL" id="KAH7238690.1"/>
    </source>
</evidence>
<dbReference type="GO" id="GO:0019509">
    <property type="term" value="P:L-methionine salvage from methylthioadenosine"/>
    <property type="evidence" value="ECO:0007669"/>
    <property type="project" value="TreeGrafter"/>
</dbReference>
<organism evidence="3 4">
    <name type="scientific">Fusarium tricinctum</name>
    <dbReference type="NCBI Taxonomy" id="61284"/>
    <lineage>
        <taxon>Eukaryota</taxon>
        <taxon>Fungi</taxon>
        <taxon>Dikarya</taxon>
        <taxon>Ascomycota</taxon>
        <taxon>Pezizomycotina</taxon>
        <taxon>Sordariomycetes</taxon>
        <taxon>Hypocreomycetidae</taxon>
        <taxon>Hypocreales</taxon>
        <taxon>Nectriaceae</taxon>
        <taxon>Fusarium</taxon>
        <taxon>Fusarium tricinctum species complex</taxon>
    </lineage>
</organism>
<evidence type="ECO:0000256" key="2">
    <source>
        <dbReference type="RuleBase" id="RU003814"/>
    </source>
</evidence>
<dbReference type="GO" id="GO:0046523">
    <property type="term" value="F:S-methyl-5-thioribose-1-phosphate isomerase activity"/>
    <property type="evidence" value="ECO:0007669"/>
    <property type="project" value="TreeGrafter"/>
</dbReference>
<dbReference type="InterPro" id="IPR042529">
    <property type="entry name" value="IF_2B-like_C"/>
</dbReference>
<name>A0A8K0RPZ1_9HYPO</name>
<dbReference type="PANTHER" id="PTHR43475">
    <property type="entry name" value="METHYLTHIORIBOSE-1-PHOSPHATE ISOMERASE"/>
    <property type="match status" value="1"/>
</dbReference>
<reference evidence="3" key="1">
    <citation type="journal article" date="2021" name="Nat. Commun.">
        <title>Genetic determinants of endophytism in the Arabidopsis root mycobiome.</title>
        <authorList>
            <person name="Mesny F."/>
            <person name="Miyauchi S."/>
            <person name="Thiergart T."/>
            <person name="Pickel B."/>
            <person name="Atanasova L."/>
            <person name="Karlsson M."/>
            <person name="Huettel B."/>
            <person name="Barry K.W."/>
            <person name="Haridas S."/>
            <person name="Chen C."/>
            <person name="Bauer D."/>
            <person name="Andreopoulos W."/>
            <person name="Pangilinan J."/>
            <person name="LaButti K."/>
            <person name="Riley R."/>
            <person name="Lipzen A."/>
            <person name="Clum A."/>
            <person name="Drula E."/>
            <person name="Henrissat B."/>
            <person name="Kohler A."/>
            <person name="Grigoriev I.V."/>
            <person name="Martin F.M."/>
            <person name="Hacquard S."/>
        </authorList>
    </citation>
    <scope>NUCLEOTIDE SEQUENCE</scope>
    <source>
        <strain evidence="3">MPI-SDFR-AT-0068</strain>
    </source>
</reference>
<dbReference type="InterPro" id="IPR037171">
    <property type="entry name" value="NagB/RpiA_transferase-like"/>
</dbReference>
<proteinExistence type="inferred from homology"/>
<dbReference type="EMBL" id="JAGPXF010000006">
    <property type="protein sequence ID" value="KAH7238690.1"/>
    <property type="molecule type" value="Genomic_DNA"/>
</dbReference>
<dbReference type="SUPFAM" id="SSF100950">
    <property type="entry name" value="NagB/RpiA/CoA transferase-like"/>
    <property type="match status" value="1"/>
</dbReference>
<keyword evidence="4" id="KW-1185">Reference proteome</keyword>
<dbReference type="OrthoDB" id="206213at2759"/>
<dbReference type="SUPFAM" id="SSF55811">
    <property type="entry name" value="Nudix"/>
    <property type="match status" value="1"/>
</dbReference>
<dbReference type="Gene3D" id="3.40.50.10470">
    <property type="entry name" value="Translation initiation factor eif-2b, domain 2"/>
    <property type="match status" value="1"/>
</dbReference>
<dbReference type="Proteomes" id="UP000813427">
    <property type="component" value="Unassembled WGS sequence"/>
</dbReference>
<evidence type="ECO:0000256" key="1">
    <source>
        <dbReference type="ARBA" id="ARBA00007251"/>
    </source>
</evidence>